<accession>A0ABR2U0X6</accession>
<evidence type="ECO:0000313" key="1">
    <source>
        <dbReference type="EMBL" id="KAK9043376.1"/>
    </source>
</evidence>
<protein>
    <submittedName>
        <fullName evidence="1">Uncharacterized protein</fullName>
    </submittedName>
</protein>
<reference evidence="1 2" key="1">
    <citation type="journal article" date="2024" name="G3 (Bethesda)">
        <title>Genome assembly of Hibiscus sabdariffa L. provides insights into metabolisms of medicinal natural products.</title>
        <authorList>
            <person name="Kim T."/>
        </authorList>
    </citation>
    <scope>NUCLEOTIDE SEQUENCE [LARGE SCALE GENOMIC DNA]</scope>
    <source>
        <strain evidence="1">TK-2024</strain>
        <tissue evidence="1">Old leaves</tissue>
    </source>
</reference>
<gene>
    <name evidence="1" type="ORF">V6N11_071721</name>
</gene>
<evidence type="ECO:0000313" key="2">
    <source>
        <dbReference type="Proteomes" id="UP001396334"/>
    </source>
</evidence>
<proteinExistence type="predicted"/>
<dbReference type="EMBL" id="JBBPBN010000003">
    <property type="protein sequence ID" value="KAK9043376.1"/>
    <property type="molecule type" value="Genomic_DNA"/>
</dbReference>
<keyword evidence="2" id="KW-1185">Reference proteome</keyword>
<comment type="caution">
    <text evidence="1">The sequence shown here is derived from an EMBL/GenBank/DDBJ whole genome shotgun (WGS) entry which is preliminary data.</text>
</comment>
<organism evidence="1 2">
    <name type="scientific">Hibiscus sabdariffa</name>
    <name type="common">roselle</name>
    <dbReference type="NCBI Taxonomy" id="183260"/>
    <lineage>
        <taxon>Eukaryota</taxon>
        <taxon>Viridiplantae</taxon>
        <taxon>Streptophyta</taxon>
        <taxon>Embryophyta</taxon>
        <taxon>Tracheophyta</taxon>
        <taxon>Spermatophyta</taxon>
        <taxon>Magnoliopsida</taxon>
        <taxon>eudicotyledons</taxon>
        <taxon>Gunneridae</taxon>
        <taxon>Pentapetalae</taxon>
        <taxon>rosids</taxon>
        <taxon>malvids</taxon>
        <taxon>Malvales</taxon>
        <taxon>Malvaceae</taxon>
        <taxon>Malvoideae</taxon>
        <taxon>Hibiscus</taxon>
    </lineage>
</organism>
<dbReference type="Proteomes" id="UP001396334">
    <property type="component" value="Unassembled WGS sequence"/>
</dbReference>
<name>A0ABR2U0X6_9ROSI</name>
<sequence>MQLVCPSSSTHTNGSHLWRALMKIWPLFHGFISWSIGDGNLVFFWHNIWIPQIDPLINWNATSITVNDNLLVCDMVSPIGEWNWLLLQHLLVPKAISFLFNIHFLGHTIEVDHLLSEHGLHLARANGFDKVQCQTHCAETLKLITSDEASYSPSLLSDPYQAFSLRHGVEAYLASDSHGPSYLMQQPLM</sequence>